<keyword evidence="1" id="KW-0472">Membrane</keyword>
<dbReference type="AlphaFoldDB" id="A0AAD2CH27"/>
<comment type="caution">
    <text evidence="2">The sequence shown here is derived from an EMBL/GenBank/DDBJ whole genome shotgun (WGS) entry which is preliminary data.</text>
</comment>
<accession>A0AAD2CH27</accession>
<feature type="transmembrane region" description="Helical" evidence="1">
    <location>
        <begin position="31"/>
        <end position="49"/>
    </location>
</feature>
<evidence type="ECO:0000313" key="2">
    <source>
        <dbReference type="EMBL" id="CAJ1917770.1"/>
    </source>
</evidence>
<feature type="transmembrane region" description="Helical" evidence="1">
    <location>
        <begin position="90"/>
        <end position="109"/>
    </location>
</feature>
<reference evidence="2" key="1">
    <citation type="submission" date="2023-08" db="EMBL/GenBank/DDBJ databases">
        <authorList>
            <person name="Audoor S."/>
            <person name="Bilcke G."/>
        </authorList>
    </citation>
    <scope>NUCLEOTIDE SEQUENCE</scope>
</reference>
<keyword evidence="3" id="KW-1185">Reference proteome</keyword>
<protein>
    <submittedName>
        <fullName evidence="2">Uncharacterized protein</fullName>
    </submittedName>
</protein>
<keyword evidence="1" id="KW-0812">Transmembrane</keyword>
<evidence type="ECO:0000313" key="3">
    <source>
        <dbReference type="Proteomes" id="UP001295423"/>
    </source>
</evidence>
<keyword evidence="1" id="KW-1133">Transmembrane helix</keyword>
<gene>
    <name evidence="2" type="ORF">CYCCA115_LOCUS792</name>
</gene>
<dbReference type="Proteomes" id="UP001295423">
    <property type="component" value="Unassembled WGS sequence"/>
</dbReference>
<evidence type="ECO:0000256" key="1">
    <source>
        <dbReference type="SAM" id="Phobius"/>
    </source>
</evidence>
<organism evidence="2 3">
    <name type="scientific">Cylindrotheca closterium</name>
    <dbReference type="NCBI Taxonomy" id="2856"/>
    <lineage>
        <taxon>Eukaryota</taxon>
        <taxon>Sar</taxon>
        <taxon>Stramenopiles</taxon>
        <taxon>Ochrophyta</taxon>
        <taxon>Bacillariophyta</taxon>
        <taxon>Bacillariophyceae</taxon>
        <taxon>Bacillariophycidae</taxon>
        <taxon>Bacillariales</taxon>
        <taxon>Bacillariaceae</taxon>
        <taxon>Cylindrotheca</taxon>
    </lineage>
</organism>
<sequence length="148" mass="16009">MAEKSEKTVLQKLMAVNSKPTAETFPELPDALVWLRAGLAVAYACWLGMSTMATEGAGLLMGINLITFVPFIFCSTYLGANTDSFGNQILTAGTFNALALLLLIWIWFFTANHESEENAIIAALKATAPIVAEEIFEPEAASEAQVEF</sequence>
<proteinExistence type="predicted"/>
<feature type="transmembrane region" description="Helical" evidence="1">
    <location>
        <begin position="56"/>
        <end position="78"/>
    </location>
</feature>
<name>A0AAD2CH27_9STRA</name>
<dbReference type="EMBL" id="CAKOGP040000001">
    <property type="protein sequence ID" value="CAJ1917770.1"/>
    <property type="molecule type" value="Genomic_DNA"/>
</dbReference>